<dbReference type="InterPro" id="IPR011047">
    <property type="entry name" value="Quinoprotein_ADH-like_sf"/>
</dbReference>
<gene>
    <name evidence="2" type="ORF">S01H1_71500</name>
</gene>
<dbReference type="EMBL" id="BARS01047614">
    <property type="protein sequence ID" value="GAG28709.1"/>
    <property type="molecule type" value="Genomic_DNA"/>
</dbReference>
<protein>
    <recommendedName>
        <fullName evidence="1">Pyrrolo-quinoline quinone repeat domain-containing protein</fullName>
    </recommendedName>
</protein>
<dbReference type="InterPro" id="IPR015943">
    <property type="entry name" value="WD40/YVTN_repeat-like_dom_sf"/>
</dbReference>
<accession>X0WCM5</accession>
<feature type="non-terminal residue" evidence="2">
    <location>
        <position position="1"/>
    </location>
</feature>
<reference evidence="2" key="1">
    <citation type="journal article" date="2014" name="Front. Microbiol.">
        <title>High frequency of phylogenetically diverse reductive dehalogenase-homologous genes in deep subseafloor sedimentary metagenomes.</title>
        <authorList>
            <person name="Kawai M."/>
            <person name="Futagami T."/>
            <person name="Toyoda A."/>
            <person name="Takaki Y."/>
            <person name="Nishi S."/>
            <person name="Hori S."/>
            <person name="Arai W."/>
            <person name="Tsubouchi T."/>
            <person name="Morono Y."/>
            <person name="Uchiyama I."/>
            <person name="Ito T."/>
            <person name="Fujiyama A."/>
            <person name="Inagaki F."/>
            <person name="Takami H."/>
        </authorList>
    </citation>
    <scope>NUCLEOTIDE SEQUENCE</scope>
    <source>
        <strain evidence="2">Expedition CK06-06</strain>
    </source>
</reference>
<sequence>DRCSVATPIVVGDKVLISAAYNEGAALVQIGNDKAVWKTKELQCHHATPVLWQGHLYGFHGGNRNPGHLRCLGLATGEVRWSRKGMGKGTLLLADGKLIVLSQKGELLVAPASPEGFEPISRARVLSGLCWTAPVLSARRLYCRNHPGRLVCLDLAVRPDKRPPTNE</sequence>
<dbReference type="SUPFAM" id="SSF50998">
    <property type="entry name" value="Quinoprotein alcohol dehydrogenase-like"/>
    <property type="match status" value="1"/>
</dbReference>
<organism evidence="2">
    <name type="scientific">marine sediment metagenome</name>
    <dbReference type="NCBI Taxonomy" id="412755"/>
    <lineage>
        <taxon>unclassified sequences</taxon>
        <taxon>metagenomes</taxon>
        <taxon>ecological metagenomes</taxon>
    </lineage>
</organism>
<dbReference type="Gene3D" id="2.130.10.10">
    <property type="entry name" value="YVTN repeat-like/Quinoprotein amine dehydrogenase"/>
    <property type="match status" value="1"/>
</dbReference>
<evidence type="ECO:0000313" key="2">
    <source>
        <dbReference type="EMBL" id="GAG28709.1"/>
    </source>
</evidence>
<proteinExistence type="predicted"/>
<dbReference type="Pfam" id="PF13360">
    <property type="entry name" value="PQQ_2"/>
    <property type="match status" value="1"/>
</dbReference>
<feature type="domain" description="Pyrrolo-quinoline quinone repeat" evidence="1">
    <location>
        <begin position="5"/>
        <end position="82"/>
    </location>
</feature>
<name>X0WCM5_9ZZZZ</name>
<dbReference type="PANTHER" id="PTHR34512:SF30">
    <property type="entry name" value="OUTER MEMBRANE PROTEIN ASSEMBLY FACTOR BAMB"/>
    <property type="match status" value="1"/>
</dbReference>
<comment type="caution">
    <text evidence="2">The sequence shown here is derived from an EMBL/GenBank/DDBJ whole genome shotgun (WGS) entry which is preliminary data.</text>
</comment>
<dbReference type="AlphaFoldDB" id="X0WCM5"/>
<dbReference type="PANTHER" id="PTHR34512">
    <property type="entry name" value="CELL SURFACE PROTEIN"/>
    <property type="match status" value="1"/>
</dbReference>
<dbReference type="InterPro" id="IPR002372">
    <property type="entry name" value="PQQ_rpt_dom"/>
</dbReference>
<evidence type="ECO:0000259" key="1">
    <source>
        <dbReference type="Pfam" id="PF13360"/>
    </source>
</evidence>